<gene>
    <name evidence="2" type="ORF">B5V51_11113</name>
</gene>
<dbReference type="AlphaFoldDB" id="A0A2A4JWD1"/>
<accession>A0A2A4JWD1</accession>
<feature type="compositionally biased region" description="Basic and acidic residues" evidence="1">
    <location>
        <begin position="12"/>
        <end position="21"/>
    </location>
</feature>
<proteinExistence type="predicted"/>
<protein>
    <submittedName>
        <fullName evidence="2">Uncharacterized protein</fullName>
    </submittedName>
</protein>
<reference evidence="2" key="1">
    <citation type="submission" date="2017-09" db="EMBL/GenBank/DDBJ databases">
        <title>Contemporary evolution of a Lepidopteran species, Heliothis virescens, in response to modern agricultural practices.</title>
        <authorList>
            <person name="Fritz M.L."/>
            <person name="Deyonke A.M."/>
            <person name="Papanicolaou A."/>
            <person name="Micinski S."/>
            <person name="Westbrook J."/>
            <person name="Gould F."/>
        </authorList>
    </citation>
    <scope>NUCLEOTIDE SEQUENCE [LARGE SCALE GENOMIC DNA]</scope>
    <source>
        <strain evidence="2">HvINT-</strain>
        <tissue evidence="2">Whole body</tissue>
    </source>
</reference>
<organism evidence="2">
    <name type="scientific">Heliothis virescens</name>
    <name type="common">Tobacco budworm moth</name>
    <dbReference type="NCBI Taxonomy" id="7102"/>
    <lineage>
        <taxon>Eukaryota</taxon>
        <taxon>Metazoa</taxon>
        <taxon>Ecdysozoa</taxon>
        <taxon>Arthropoda</taxon>
        <taxon>Hexapoda</taxon>
        <taxon>Insecta</taxon>
        <taxon>Pterygota</taxon>
        <taxon>Neoptera</taxon>
        <taxon>Endopterygota</taxon>
        <taxon>Lepidoptera</taxon>
        <taxon>Glossata</taxon>
        <taxon>Ditrysia</taxon>
        <taxon>Noctuoidea</taxon>
        <taxon>Noctuidae</taxon>
        <taxon>Heliothinae</taxon>
        <taxon>Heliothis</taxon>
    </lineage>
</organism>
<feature type="region of interest" description="Disordered" evidence="1">
    <location>
        <begin position="1"/>
        <end position="34"/>
    </location>
</feature>
<comment type="caution">
    <text evidence="2">The sequence shown here is derived from an EMBL/GenBank/DDBJ whole genome shotgun (WGS) entry which is preliminary data.</text>
</comment>
<dbReference type="EMBL" id="NWSH01000550">
    <property type="protein sequence ID" value="PCG75700.1"/>
    <property type="molecule type" value="Genomic_DNA"/>
</dbReference>
<evidence type="ECO:0000313" key="2">
    <source>
        <dbReference type="EMBL" id="PCG75700.1"/>
    </source>
</evidence>
<feature type="region of interest" description="Disordered" evidence="1">
    <location>
        <begin position="51"/>
        <end position="88"/>
    </location>
</feature>
<sequence length="88" mass="9797">MTQPQVPAHPTVKSEDIHLGDQKPSQRLRRIKDLGRGRFPDDTLRILWMEHLPTGSFRPDEDSRAGGEDHGDSGAKQNHPPVSPNGIL</sequence>
<feature type="compositionally biased region" description="Basic and acidic residues" evidence="1">
    <location>
        <begin position="58"/>
        <end position="73"/>
    </location>
</feature>
<evidence type="ECO:0000256" key="1">
    <source>
        <dbReference type="SAM" id="MobiDB-lite"/>
    </source>
</evidence>
<name>A0A2A4JWD1_HELVI</name>